<proteinExistence type="predicted"/>
<organism evidence="1 2">
    <name type="scientific">Ixodes persulcatus</name>
    <name type="common">Taiga tick</name>
    <dbReference type="NCBI Taxonomy" id="34615"/>
    <lineage>
        <taxon>Eukaryota</taxon>
        <taxon>Metazoa</taxon>
        <taxon>Ecdysozoa</taxon>
        <taxon>Arthropoda</taxon>
        <taxon>Chelicerata</taxon>
        <taxon>Arachnida</taxon>
        <taxon>Acari</taxon>
        <taxon>Parasitiformes</taxon>
        <taxon>Ixodida</taxon>
        <taxon>Ixodoidea</taxon>
        <taxon>Ixodidae</taxon>
        <taxon>Ixodinae</taxon>
        <taxon>Ixodes</taxon>
    </lineage>
</organism>
<accession>A0AC60PM69</accession>
<evidence type="ECO:0000313" key="1">
    <source>
        <dbReference type="EMBL" id="KAG0421697.1"/>
    </source>
</evidence>
<keyword evidence="2" id="KW-1185">Reference proteome</keyword>
<evidence type="ECO:0000313" key="2">
    <source>
        <dbReference type="Proteomes" id="UP000805193"/>
    </source>
</evidence>
<protein>
    <submittedName>
        <fullName evidence="1">Uncharacterized protein</fullName>
    </submittedName>
</protein>
<dbReference type="Proteomes" id="UP000805193">
    <property type="component" value="Unassembled WGS sequence"/>
</dbReference>
<dbReference type="EMBL" id="JABSTQ010010330">
    <property type="protein sequence ID" value="KAG0421697.1"/>
    <property type="molecule type" value="Genomic_DNA"/>
</dbReference>
<name>A0AC60PM69_IXOPE</name>
<sequence>MDTNRPSTTETPADAEPLLPAEKPPAEKPASTEPVKQARAILRTTLGSLVYKFAKGMLIAGSLYIMGWLNLSPAWLLMGVASYVAQKNYIEQKRIRTGITSTEHEKTSVLATLEDLPAWVFFPDTERAEWVNKILGQFWPFVGDYVKDLILESIEPSVRSSLPAYLHSFKFERIDLGDVPPRIGGVKVYKENVSRNEVIMDLELFYSGDCKFSIKVKGFKAGIRDLQVHGHVRVVMRPLTKEMPIVGGVTVFFLRPPAIDFQLTNLGQVLEVPGLNDLLKKAVSDQVAAMMVLPNKFSMKLQEHVSTQTLRFSLPCGVLRLEVVAAKDLVKADIGMLGLGKSDPYAIITVGAQEFRTQVIPSTVNPKWNFYCEAVIYQIPGSTVDIDVMDEDQSSKDDFLGRVSVSVSDLQDQGQGDMWLTLDDTKSGKIRLRTFWLTLTTDTDDLPLQLERVKSISTKTPLSTAVLIVFLDSAKHLPNASRAAGEPSPQVQLVLGHVERWSSIKHSTNDPVWEEIFYLLLANPEIQEMEIKVVDNKTGQVLGHLPLRLSRLLKEEGLKIDEPLILLGTGHQAKLRLTLQLRLLHSTERRSSTSSTPVQRHRASVRSVDETGPKASPSHQHPSPPPPPPRGSPPSSPRVAAAPSLDEVVQSTVSPILDSMAMGERALDASHRDPQRKRKGVKKGGKEEHYAVKGQWRGNRCCPWIDTWRRLLVSPDHTSREVLGDPGAGKLQLTLRYSAQRSRLVVVIHRAVNLAHKEGDDLPDPYVKLHLLPDKLKENKRKTQTCRNSCNPVFDETMEIEGSLSELEGSTLQVSVNSKSGSSMFSRGKVLGSTQVSLANLDLTKAHTDWYDLEVDA</sequence>
<gene>
    <name evidence="1" type="ORF">HPB47_002427</name>
</gene>
<reference evidence="1 2" key="1">
    <citation type="journal article" date="2020" name="Cell">
        <title>Large-Scale Comparative Analyses of Tick Genomes Elucidate Their Genetic Diversity and Vector Capacities.</title>
        <authorList>
            <consortium name="Tick Genome and Microbiome Consortium (TIGMIC)"/>
            <person name="Jia N."/>
            <person name="Wang J."/>
            <person name="Shi W."/>
            <person name="Du L."/>
            <person name="Sun Y."/>
            <person name="Zhan W."/>
            <person name="Jiang J.F."/>
            <person name="Wang Q."/>
            <person name="Zhang B."/>
            <person name="Ji P."/>
            <person name="Bell-Sakyi L."/>
            <person name="Cui X.M."/>
            <person name="Yuan T.T."/>
            <person name="Jiang B.G."/>
            <person name="Yang W.F."/>
            <person name="Lam T.T."/>
            <person name="Chang Q.C."/>
            <person name="Ding S.J."/>
            <person name="Wang X.J."/>
            <person name="Zhu J.G."/>
            <person name="Ruan X.D."/>
            <person name="Zhao L."/>
            <person name="Wei J.T."/>
            <person name="Ye R.Z."/>
            <person name="Que T.C."/>
            <person name="Du C.H."/>
            <person name="Zhou Y.H."/>
            <person name="Cheng J.X."/>
            <person name="Dai P.F."/>
            <person name="Guo W.B."/>
            <person name="Han X.H."/>
            <person name="Huang E.J."/>
            <person name="Li L.F."/>
            <person name="Wei W."/>
            <person name="Gao Y.C."/>
            <person name="Liu J.Z."/>
            <person name="Shao H.Z."/>
            <person name="Wang X."/>
            <person name="Wang C.C."/>
            <person name="Yang T.C."/>
            <person name="Huo Q.B."/>
            <person name="Li W."/>
            <person name="Chen H.Y."/>
            <person name="Chen S.E."/>
            <person name="Zhou L.G."/>
            <person name="Ni X.B."/>
            <person name="Tian J.H."/>
            <person name="Sheng Y."/>
            <person name="Liu T."/>
            <person name="Pan Y.S."/>
            <person name="Xia L.Y."/>
            <person name="Li J."/>
            <person name="Zhao F."/>
            <person name="Cao W.C."/>
        </authorList>
    </citation>
    <scope>NUCLEOTIDE SEQUENCE [LARGE SCALE GENOMIC DNA]</scope>
    <source>
        <strain evidence="1">Iper-2018</strain>
    </source>
</reference>
<comment type="caution">
    <text evidence="1">The sequence shown here is derived from an EMBL/GenBank/DDBJ whole genome shotgun (WGS) entry which is preliminary data.</text>
</comment>